<keyword evidence="9" id="KW-1185">Reference proteome</keyword>
<evidence type="ECO:0000256" key="3">
    <source>
        <dbReference type="ARBA" id="ARBA00022638"/>
    </source>
</evidence>
<name>A0ABT0AII9_9SPHN</name>
<keyword evidence="5" id="KW-1035">Host cytoplasm</keyword>
<sequence length="205" mass="22764">MLNRKPIFDTVREMLGRGFTQDDVDRLDDAIDLAESALTAEAGPAPDFEGDRTIGDAGLELIKSFEGCYKPIGNGKFTAYPDPGSRNGEPWTIGWGSTGSDISKGTVWTQEQCDERFATDISKYVDAVARELGDVPTTQNQFDALVSFHYNTGAIHRATLTRKHKDGDFGGTEREFLRWVYNDGQMLRGLKRRREAEAKLYATGS</sequence>
<dbReference type="InterPro" id="IPR033907">
    <property type="entry name" value="Endolysin_autolysin"/>
</dbReference>
<dbReference type="Gene3D" id="1.10.530.40">
    <property type="match status" value="1"/>
</dbReference>
<dbReference type="EC" id="3.2.1.17" evidence="7"/>
<dbReference type="InterPro" id="IPR002196">
    <property type="entry name" value="Glyco_hydro_24"/>
</dbReference>
<evidence type="ECO:0000313" key="9">
    <source>
        <dbReference type="Proteomes" id="UP001162802"/>
    </source>
</evidence>
<gene>
    <name evidence="8" type="ORF">MTR65_20075</name>
</gene>
<keyword evidence="6 7" id="KW-0326">Glycosidase</keyword>
<dbReference type="SUPFAM" id="SSF53955">
    <property type="entry name" value="Lysozyme-like"/>
    <property type="match status" value="1"/>
</dbReference>
<evidence type="ECO:0000256" key="7">
    <source>
        <dbReference type="RuleBase" id="RU003788"/>
    </source>
</evidence>
<dbReference type="InterPro" id="IPR023346">
    <property type="entry name" value="Lysozyme-like_dom_sf"/>
</dbReference>
<keyword evidence="3 7" id="KW-0081">Bacteriolytic enzyme</keyword>
<dbReference type="HAMAP" id="MF_04110">
    <property type="entry name" value="ENDOLYSIN_T4"/>
    <property type="match status" value="1"/>
</dbReference>
<dbReference type="InterPro" id="IPR051018">
    <property type="entry name" value="Bacteriophage_GH24"/>
</dbReference>
<protein>
    <recommendedName>
        <fullName evidence="7">Lysozyme</fullName>
        <ecNumber evidence="7">3.2.1.17</ecNumber>
    </recommendedName>
</protein>
<dbReference type="CDD" id="cd00737">
    <property type="entry name" value="lyz_endolysin_autolysin"/>
    <property type="match status" value="1"/>
</dbReference>
<evidence type="ECO:0000256" key="1">
    <source>
        <dbReference type="ARBA" id="ARBA00000632"/>
    </source>
</evidence>
<comment type="catalytic activity">
    <reaction evidence="1 7">
        <text>Hydrolysis of (1-&gt;4)-beta-linkages between N-acetylmuramic acid and N-acetyl-D-glucosamine residues in a peptidoglycan and between N-acetyl-D-glucosamine residues in chitodextrins.</text>
        <dbReference type="EC" id="3.2.1.17"/>
    </reaction>
</comment>
<evidence type="ECO:0000256" key="5">
    <source>
        <dbReference type="ARBA" id="ARBA00023200"/>
    </source>
</evidence>
<comment type="caution">
    <text evidence="8">The sequence shown here is derived from an EMBL/GenBank/DDBJ whole genome shotgun (WGS) entry which is preliminary data.</text>
</comment>
<dbReference type="InterPro" id="IPR023347">
    <property type="entry name" value="Lysozyme_dom_sf"/>
</dbReference>
<dbReference type="Pfam" id="PF00959">
    <property type="entry name" value="Phage_lysozyme"/>
    <property type="match status" value="1"/>
</dbReference>
<dbReference type="EMBL" id="JALHAT010000083">
    <property type="protein sequence ID" value="MCJ1962985.1"/>
    <property type="molecule type" value="Genomic_DNA"/>
</dbReference>
<keyword evidence="4 7" id="KW-0378">Hydrolase</keyword>
<dbReference type="InterPro" id="IPR034690">
    <property type="entry name" value="Endolysin_T4_type"/>
</dbReference>
<dbReference type="Proteomes" id="UP001162802">
    <property type="component" value="Unassembled WGS sequence"/>
</dbReference>
<evidence type="ECO:0000256" key="2">
    <source>
        <dbReference type="ARBA" id="ARBA00022529"/>
    </source>
</evidence>
<evidence type="ECO:0000256" key="6">
    <source>
        <dbReference type="ARBA" id="ARBA00023295"/>
    </source>
</evidence>
<organism evidence="8 9">
    <name type="scientific">Novosphingobium mangrovi</name>
    <name type="common">ex Hu et al. 2023</name>
    <dbReference type="NCBI Taxonomy" id="2930094"/>
    <lineage>
        <taxon>Bacteria</taxon>
        <taxon>Pseudomonadati</taxon>
        <taxon>Pseudomonadota</taxon>
        <taxon>Alphaproteobacteria</taxon>
        <taxon>Sphingomonadales</taxon>
        <taxon>Sphingomonadaceae</taxon>
        <taxon>Novosphingobium</taxon>
    </lineage>
</organism>
<reference evidence="8" key="1">
    <citation type="submission" date="2022-03" db="EMBL/GenBank/DDBJ databases">
        <title>Identification of a novel bacterium isolated from mangrove sediments.</title>
        <authorList>
            <person name="Pan X."/>
        </authorList>
    </citation>
    <scope>NUCLEOTIDE SEQUENCE</scope>
    <source>
        <strain evidence="8">B2637</strain>
    </source>
</reference>
<dbReference type="RefSeq" id="WP_243803388.1">
    <property type="nucleotide sequence ID" value="NZ_JALHAT010000083.1"/>
</dbReference>
<dbReference type="PANTHER" id="PTHR38107:SF3">
    <property type="entry name" value="LYSOZYME RRRD-RELATED"/>
    <property type="match status" value="1"/>
</dbReference>
<dbReference type="PANTHER" id="PTHR38107">
    <property type="match status" value="1"/>
</dbReference>
<evidence type="ECO:0000256" key="4">
    <source>
        <dbReference type="ARBA" id="ARBA00022801"/>
    </source>
</evidence>
<accession>A0ABT0AII9</accession>
<proteinExistence type="inferred from homology"/>
<evidence type="ECO:0000313" key="8">
    <source>
        <dbReference type="EMBL" id="MCJ1962985.1"/>
    </source>
</evidence>
<keyword evidence="2 7" id="KW-0929">Antimicrobial</keyword>
<comment type="similarity">
    <text evidence="7">Belongs to the glycosyl hydrolase 24 family.</text>
</comment>